<gene>
    <name evidence="2" type="ORF">PR048_001286</name>
</gene>
<organism evidence="2 3">
    <name type="scientific">Dryococelus australis</name>
    <dbReference type="NCBI Taxonomy" id="614101"/>
    <lineage>
        <taxon>Eukaryota</taxon>
        <taxon>Metazoa</taxon>
        <taxon>Ecdysozoa</taxon>
        <taxon>Arthropoda</taxon>
        <taxon>Hexapoda</taxon>
        <taxon>Insecta</taxon>
        <taxon>Pterygota</taxon>
        <taxon>Neoptera</taxon>
        <taxon>Polyneoptera</taxon>
        <taxon>Phasmatodea</taxon>
        <taxon>Verophasmatodea</taxon>
        <taxon>Anareolatae</taxon>
        <taxon>Phasmatidae</taxon>
        <taxon>Eurycanthinae</taxon>
        <taxon>Dryococelus</taxon>
    </lineage>
</organism>
<reference evidence="2 3" key="1">
    <citation type="submission" date="2023-02" db="EMBL/GenBank/DDBJ databases">
        <title>LHISI_Scaffold_Assembly.</title>
        <authorList>
            <person name="Stuart O.P."/>
            <person name="Cleave R."/>
            <person name="Magrath M.J.L."/>
            <person name="Mikheyev A.S."/>
        </authorList>
    </citation>
    <scope>NUCLEOTIDE SEQUENCE [LARGE SCALE GENOMIC DNA]</scope>
    <source>
        <strain evidence="2">Daus_M_001</strain>
        <tissue evidence="2">Leg muscle</tissue>
    </source>
</reference>
<keyword evidence="3" id="KW-1185">Reference proteome</keyword>
<protein>
    <submittedName>
        <fullName evidence="2">Uncharacterized protein</fullName>
    </submittedName>
</protein>
<evidence type="ECO:0000256" key="1">
    <source>
        <dbReference type="SAM" id="MobiDB-lite"/>
    </source>
</evidence>
<feature type="region of interest" description="Disordered" evidence="1">
    <location>
        <begin position="861"/>
        <end position="893"/>
    </location>
</feature>
<sequence>MPYPGLEPIASRTADQWRTNRLRHGRSALIRPQVLLANQWGLKTPTPSPFDINDGRFLPNGTLTDIRRLCSVNSTLHRVRGLCCGYNNGCVLTNGMTYCLVGHYNHRATKSRDGDYFSFQHHEGRLAPEHSVSVRGVIRLVNTLFASIRRPRTERAERHRTTFDTANSISALSTRPVRGEIGGNEASTSERSVSSGCSAYSVRSEKIARVNTRLNRSLQLREMLVMRKTLVYTARHICASMDDGKQLHLGGKGQVKLSPFHPDPCCDRHQQGLPGCAMSLGAARPRQPTRQIMATAWERRDNGGWRPSCPSLPEDLPDRRPKEDRHTVWSCGQLQTLTPSREPPRSRRSTLGVSLPAAEGITRGTQAGSGAGCLAAVFLASRMVETTEGGWNVSQRRPARRVMDAHGRAKLGHARLELTEKQFDVGTWSCYCAPRGAHSTLIFPLRYRYAAKGAGPRPVAELGGRGVKSTQPYGLAAERQPSRTIRTPPHLGEPGSIPNGATPGFSHVGVVPDDATGRRVFPGSPVFTHPINPDLLHAHLAPPSSGFKASMLRATQNSSPTLYLLHFVSGPRCTAWIALSSHQGETGSIPDVASEFSHVGIVQDDAAGRGVLLDEGREEASFSRMSQGLAPGVLSRIKARCWQTPACVLHTNTRPPPSSCFFIPPYPSFTLPLSPPLSHSLSLSAAPLVLQLGGRCSATATSIEEGGGGKVSGNTKFTLRTTNFLLISIPTSVQSMSRQSQCSRVFQAPSSAVGFTRRFHTLSSLHATNSSIAIVPQSPVVLTSLRSRTLGQMVSVKDYQPLGRGSTHNIPQLISCAEEGRGTGQSNQNILAWSQNVSETLAGERRSVTPASLAAVGIHGIPRRQKDGRERIVPGRGGLGGSPPMAPDSRAGQ</sequence>
<evidence type="ECO:0000313" key="2">
    <source>
        <dbReference type="EMBL" id="KAJ8895945.1"/>
    </source>
</evidence>
<feature type="compositionally biased region" description="Basic and acidic residues" evidence="1">
    <location>
        <begin position="316"/>
        <end position="327"/>
    </location>
</feature>
<dbReference type="EMBL" id="JARBHB010000001">
    <property type="protein sequence ID" value="KAJ8895945.1"/>
    <property type="molecule type" value="Genomic_DNA"/>
</dbReference>
<comment type="caution">
    <text evidence="2">The sequence shown here is derived from an EMBL/GenBank/DDBJ whole genome shotgun (WGS) entry which is preliminary data.</text>
</comment>
<evidence type="ECO:0000313" key="3">
    <source>
        <dbReference type="Proteomes" id="UP001159363"/>
    </source>
</evidence>
<feature type="compositionally biased region" description="Basic and acidic residues" evidence="1">
    <location>
        <begin position="864"/>
        <end position="873"/>
    </location>
</feature>
<dbReference type="Proteomes" id="UP001159363">
    <property type="component" value="Chromosome 1"/>
</dbReference>
<name>A0ABQ9IIE5_9NEOP</name>
<accession>A0ABQ9IIE5</accession>
<feature type="region of interest" description="Disordered" evidence="1">
    <location>
        <begin position="303"/>
        <end position="327"/>
    </location>
</feature>
<proteinExistence type="predicted"/>